<sequence>MTTNWRDDLRLKLEDFVDTFVINGAKQVDVYNAIQKELDFLRAAYDRDPDPTDDPGDVVEEPSNDWPASQG</sequence>
<dbReference type="RefSeq" id="WP_183938092.1">
    <property type="nucleotide sequence ID" value="NZ_JACHBI010000005.1"/>
</dbReference>
<name>A0A7W9D1K9_9HYPH</name>
<evidence type="ECO:0000256" key="1">
    <source>
        <dbReference type="SAM" id="MobiDB-lite"/>
    </source>
</evidence>
<dbReference type="Proteomes" id="UP000549882">
    <property type="component" value="Unassembled WGS sequence"/>
</dbReference>
<organism evidence="2 3">
    <name type="scientific">Rhizobium paranaense</name>
    <dbReference type="NCBI Taxonomy" id="1650438"/>
    <lineage>
        <taxon>Bacteria</taxon>
        <taxon>Pseudomonadati</taxon>
        <taxon>Pseudomonadota</taxon>
        <taxon>Alphaproteobacteria</taxon>
        <taxon>Hyphomicrobiales</taxon>
        <taxon>Rhizobiaceae</taxon>
        <taxon>Rhizobium/Agrobacterium group</taxon>
        <taxon>Rhizobium</taxon>
    </lineage>
</organism>
<dbReference type="AlphaFoldDB" id="A0A7W9D1K9"/>
<protein>
    <submittedName>
        <fullName evidence="2">Uncharacterized protein</fullName>
    </submittedName>
</protein>
<dbReference type="EMBL" id="JACHBI010000005">
    <property type="protein sequence ID" value="MBB5574397.1"/>
    <property type="molecule type" value="Genomic_DNA"/>
</dbReference>
<comment type="caution">
    <text evidence="2">The sequence shown here is derived from an EMBL/GenBank/DDBJ whole genome shotgun (WGS) entry which is preliminary data.</text>
</comment>
<feature type="region of interest" description="Disordered" evidence="1">
    <location>
        <begin position="45"/>
        <end position="71"/>
    </location>
</feature>
<keyword evidence="3" id="KW-1185">Reference proteome</keyword>
<accession>A0A7W9D1K9</accession>
<gene>
    <name evidence="2" type="ORF">GGD50_003024</name>
</gene>
<feature type="compositionally biased region" description="Acidic residues" evidence="1">
    <location>
        <begin position="51"/>
        <end position="63"/>
    </location>
</feature>
<evidence type="ECO:0000313" key="2">
    <source>
        <dbReference type="EMBL" id="MBB5574397.1"/>
    </source>
</evidence>
<reference evidence="2 3" key="1">
    <citation type="submission" date="2020-08" db="EMBL/GenBank/DDBJ databases">
        <title>Genomic Encyclopedia of Type Strains, Phase IV (KMG-V): Genome sequencing to study the core and pangenomes of soil and plant-associated prokaryotes.</title>
        <authorList>
            <person name="Whitman W."/>
        </authorList>
    </citation>
    <scope>NUCLEOTIDE SEQUENCE [LARGE SCALE GENOMIC DNA]</scope>
    <source>
        <strain evidence="2 3">SEMIA 4064</strain>
    </source>
</reference>
<proteinExistence type="predicted"/>
<evidence type="ECO:0000313" key="3">
    <source>
        <dbReference type="Proteomes" id="UP000549882"/>
    </source>
</evidence>